<dbReference type="Pfam" id="PF00240">
    <property type="entry name" value="ubiquitin"/>
    <property type="match status" value="1"/>
</dbReference>
<sequence>MMTVAEVNRKEWSSNRHLSISNQHLSTFLISRSSGATMQLTVFANDGDQTYYLEVDASMHLEDLVALISAESGEPPEQITLLYNGQRLADPKKDLSSYGLTSNEEIVQMQSSNSSSVPSSTSPQASGSGGVANDMERMRLTLLGNPEMMAELRRASRTRCFSRQRHGLT</sequence>
<reference evidence="7" key="1">
    <citation type="submission" date="2020-04" db="EMBL/GenBank/DDBJ databases">
        <title>Analysis of mating type loci in Filobasidium floriforme.</title>
        <authorList>
            <person name="Nowrousian M."/>
        </authorList>
    </citation>
    <scope>NUCLEOTIDE SEQUENCE</scope>
    <source>
        <strain evidence="7">CBS 6242</strain>
    </source>
</reference>
<accession>A0A8K0JP40</accession>
<name>A0A8K0JP40_9TREE</name>
<evidence type="ECO:0000313" key="8">
    <source>
        <dbReference type="Proteomes" id="UP000812966"/>
    </source>
</evidence>
<keyword evidence="3" id="KW-0064">Aspartyl protease</keyword>
<evidence type="ECO:0000256" key="1">
    <source>
        <dbReference type="ARBA" id="ARBA00009136"/>
    </source>
</evidence>
<dbReference type="Proteomes" id="UP000812966">
    <property type="component" value="Unassembled WGS sequence"/>
</dbReference>
<dbReference type="SUPFAM" id="SSF54236">
    <property type="entry name" value="Ubiquitin-like"/>
    <property type="match status" value="1"/>
</dbReference>
<evidence type="ECO:0000313" key="7">
    <source>
        <dbReference type="EMBL" id="KAG7562874.1"/>
    </source>
</evidence>
<dbReference type="InterPro" id="IPR033882">
    <property type="entry name" value="DDI1_N"/>
</dbReference>
<evidence type="ECO:0000256" key="4">
    <source>
        <dbReference type="ARBA" id="ARBA00022801"/>
    </source>
</evidence>
<feature type="compositionally biased region" description="Low complexity" evidence="5">
    <location>
        <begin position="111"/>
        <end position="126"/>
    </location>
</feature>
<evidence type="ECO:0000256" key="2">
    <source>
        <dbReference type="ARBA" id="ARBA00022670"/>
    </source>
</evidence>
<keyword evidence="2" id="KW-0645">Protease</keyword>
<gene>
    <name evidence="7" type="ORF">FFLO_01703</name>
</gene>
<protein>
    <recommendedName>
        <fullName evidence="6">Ubiquitin-like domain-containing protein</fullName>
    </recommendedName>
</protein>
<comment type="similarity">
    <text evidence="1">Belongs to the DDI1 family.</text>
</comment>
<evidence type="ECO:0000256" key="5">
    <source>
        <dbReference type="SAM" id="MobiDB-lite"/>
    </source>
</evidence>
<keyword evidence="4" id="KW-0378">Hydrolase</keyword>
<feature type="region of interest" description="Disordered" evidence="5">
    <location>
        <begin position="108"/>
        <end position="134"/>
    </location>
</feature>
<dbReference type="GO" id="GO:0004190">
    <property type="term" value="F:aspartic-type endopeptidase activity"/>
    <property type="evidence" value="ECO:0007669"/>
    <property type="project" value="UniProtKB-KW"/>
</dbReference>
<evidence type="ECO:0000259" key="6">
    <source>
        <dbReference type="PROSITE" id="PS50053"/>
    </source>
</evidence>
<feature type="domain" description="Ubiquitin-like" evidence="6">
    <location>
        <begin position="38"/>
        <end position="115"/>
    </location>
</feature>
<evidence type="ECO:0000256" key="3">
    <source>
        <dbReference type="ARBA" id="ARBA00022750"/>
    </source>
</evidence>
<dbReference type="PROSITE" id="PS50053">
    <property type="entry name" value="UBIQUITIN_2"/>
    <property type="match status" value="1"/>
</dbReference>
<dbReference type="OrthoDB" id="1047367at2759"/>
<dbReference type="InterPro" id="IPR029071">
    <property type="entry name" value="Ubiquitin-like_domsf"/>
</dbReference>
<proteinExistence type="inferred from homology"/>
<dbReference type="AlphaFoldDB" id="A0A8K0JP40"/>
<dbReference type="GO" id="GO:0006508">
    <property type="term" value="P:proteolysis"/>
    <property type="evidence" value="ECO:0007669"/>
    <property type="project" value="UniProtKB-KW"/>
</dbReference>
<dbReference type="Gene3D" id="3.10.20.90">
    <property type="entry name" value="Phosphatidylinositol 3-kinase Catalytic Subunit, Chain A, domain 1"/>
    <property type="match status" value="1"/>
</dbReference>
<dbReference type="SMART" id="SM00213">
    <property type="entry name" value="UBQ"/>
    <property type="match status" value="1"/>
</dbReference>
<keyword evidence="8" id="KW-1185">Reference proteome</keyword>
<dbReference type="CDD" id="cd01796">
    <property type="entry name" value="Ubl_Ddi1_like"/>
    <property type="match status" value="1"/>
</dbReference>
<dbReference type="EMBL" id="JABELV010000024">
    <property type="protein sequence ID" value="KAG7562874.1"/>
    <property type="molecule type" value="Genomic_DNA"/>
</dbReference>
<comment type="caution">
    <text evidence="7">The sequence shown here is derived from an EMBL/GenBank/DDBJ whole genome shotgun (WGS) entry which is preliminary data.</text>
</comment>
<dbReference type="InterPro" id="IPR000626">
    <property type="entry name" value="Ubiquitin-like_dom"/>
</dbReference>
<organism evidence="7 8">
    <name type="scientific">Filobasidium floriforme</name>
    <dbReference type="NCBI Taxonomy" id="5210"/>
    <lineage>
        <taxon>Eukaryota</taxon>
        <taxon>Fungi</taxon>
        <taxon>Dikarya</taxon>
        <taxon>Basidiomycota</taxon>
        <taxon>Agaricomycotina</taxon>
        <taxon>Tremellomycetes</taxon>
        <taxon>Filobasidiales</taxon>
        <taxon>Filobasidiaceae</taxon>
        <taxon>Filobasidium</taxon>
    </lineage>
</organism>